<evidence type="ECO:0000256" key="1">
    <source>
        <dbReference type="SAM" id="MobiDB-lite"/>
    </source>
</evidence>
<dbReference type="Proteomes" id="UP000307440">
    <property type="component" value="Unassembled WGS sequence"/>
</dbReference>
<accession>A0A5C3KDM1</accession>
<organism evidence="3 4">
    <name type="scientific">Coprinopsis marcescibilis</name>
    <name type="common">Agaric fungus</name>
    <name type="synonym">Psathyrella marcescibilis</name>
    <dbReference type="NCBI Taxonomy" id="230819"/>
    <lineage>
        <taxon>Eukaryota</taxon>
        <taxon>Fungi</taxon>
        <taxon>Dikarya</taxon>
        <taxon>Basidiomycota</taxon>
        <taxon>Agaricomycotina</taxon>
        <taxon>Agaricomycetes</taxon>
        <taxon>Agaricomycetidae</taxon>
        <taxon>Agaricales</taxon>
        <taxon>Agaricineae</taxon>
        <taxon>Psathyrellaceae</taxon>
        <taxon>Coprinopsis</taxon>
    </lineage>
</organism>
<dbReference type="AlphaFoldDB" id="A0A5C3KDM1"/>
<feature type="transmembrane region" description="Helical" evidence="2">
    <location>
        <begin position="6"/>
        <end position="25"/>
    </location>
</feature>
<protein>
    <submittedName>
        <fullName evidence="3">Uncharacterized protein</fullName>
    </submittedName>
</protein>
<keyword evidence="2" id="KW-0472">Membrane</keyword>
<evidence type="ECO:0000256" key="2">
    <source>
        <dbReference type="SAM" id="Phobius"/>
    </source>
</evidence>
<dbReference type="EMBL" id="ML210468">
    <property type="protein sequence ID" value="TFK17743.1"/>
    <property type="molecule type" value="Genomic_DNA"/>
</dbReference>
<keyword evidence="4" id="KW-1185">Reference proteome</keyword>
<feature type="transmembrane region" description="Helical" evidence="2">
    <location>
        <begin position="101"/>
        <end position="120"/>
    </location>
</feature>
<feature type="compositionally biased region" description="Gly residues" evidence="1">
    <location>
        <begin position="56"/>
        <end position="79"/>
    </location>
</feature>
<sequence>MCRVPPIVITFLLAALHIAAMGLVANELDVLIYLASFPSAGFFVGPLGNGSTSTGGSFGGSSSSGGFGGSSSDGGFGGSIGDDDSSLPFWIREISIVGSELAFVVIQVGLLISIGTISAVERKLAKTNA</sequence>
<keyword evidence="2" id="KW-1133">Transmembrane helix</keyword>
<keyword evidence="2" id="KW-0812">Transmembrane</keyword>
<reference evidence="3 4" key="1">
    <citation type="journal article" date="2019" name="Nat. Ecol. Evol.">
        <title>Megaphylogeny resolves global patterns of mushroom evolution.</title>
        <authorList>
            <person name="Varga T."/>
            <person name="Krizsan K."/>
            <person name="Foldi C."/>
            <person name="Dima B."/>
            <person name="Sanchez-Garcia M."/>
            <person name="Sanchez-Ramirez S."/>
            <person name="Szollosi G.J."/>
            <person name="Szarkandi J.G."/>
            <person name="Papp V."/>
            <person name="Albert L."/>
            <person name="Andreopoulos W."/>
            <person name="Angelini C."/>
            <person name="Antonin V."/>
            <person name="Barry K.W."/>
            <person name="Bougher N.L."/>
            <person name="Buchanan P."/>
            <person name="Buyck B."/>
            <person name="Bense V."/>
            <person name="Catcheside P."/>
            <person name="Chovatia M."/>
            <person name="Cooper J."/>
            <person name="Damon W."/>
            <person name="Desjardin D."/>
            <person name="Finy P."/>
            <person name="Geml J."/>
            <person name="Haridas S."/>
            <person name="Hughes K."/>
            <person name="Justo A."/>
            <person name="Karasinski D."/>
            <person name="Kautmanova I."/>
            <person name="Kiss B."/>
            <person name="Kocsube S."/>
            <person name="Kotiranta H."/>
            <person name="LaButti K.M."/>
            <person name="Lechner B.E."/>
            <person name="Liimatainen K."/>
            <person name="Lipzen A."/>
            <person name="Lukacs Z."/>
            <person name="Mihaltcheva S."/>
            <person name="Morgado L.N."/>
            <person name="Niskanen T."/>
            <person name="Noordeloos M.E."/>
            <person name="Ohm R.A."/>
            <person name="Ortiz-Santana B."/>
            <person name="Ovrebo C."/>
            <person name="Racz N."/>
            <person name="Riley R."/>
            <person name="Savchenko A."/>
            <person name="Shiryaev A."/>
            <person name="Soop K."/>
            <person name="Spirin V."/>
            <person name="Szebenyi C."/>
            <person name="Tomsovsky M."/>
            <person name="Tulloss R.E."/>
            <person name="Uehling J."/>
            <person name="Grigoriev I.V."/>
            <person name="Vagvolgyi C."/>
            <person name="Papp T."/>
            <person name="Martin F.M."/>
            <person name="Miettinen O."/>
            <person name="Hibbett D.S."/>
            <person name="Nagy L.G."/>
        </authorList>
    </citation>
    <scope>NUCLEOTIDE SEQUENCE [LARGE SCALE GENOMIC DNA]</scope>
    <source>
        <strain evidence="3 4">CBS 121175</strain>
    </source>
</reference>
<evidence type="ECO:0000313" key="3">
    <source>
        <dbReference type="EMBL" id="TFK17743.1"/>
    </source>
</evidence>
<feature type="region of interest" description="Disordered" evidence="1">
    <location>
        <begin position="55"/>
        <end position="79"/>
    </location>
</feature>
<name>A0A5C3KDM1_COPMA</name>
<evidence type="ECO:0000313" key="4">
    <source>
        <dbReference type="Proteomes" id="UP000307440"/>
    </source>
</evidence>
<proteinExistence type="predicted"/>
<gene>
    <name evidence="3" type="ORF">FA15DRAFT_675864</name>
</gene>